<evidence type="ECO:0000313" key="2">
    <source>
        <dbReference type="EMBL" id="MYM37742.1"/>
    </source>
</evidence>
<sequence length="157" mass="17197">MNAHARTWIFAVLLGISQVSMASSSEQAAVELVQRQHLGNNLKMLGLATAQKTQTFAMMGSRLGQAEAQVLVSKELDAYLGQYQGPWNANLAKIYARHFTAEELTSLVNQGNASPFIAKLMEKQSIIGREMQQLSTPILTDYVSAAMNSAFAKFSKK</sequence>
<keyword evidence="1" id="KW-0732">Signal</keyword>
<feature type="chain" id="PRO_5045263513" description="DUF2059 domain-containing protein" evidence="1">
    <location>
        <begin position="23"/>
        <end position="157"/>
    </location>
</feature>
<comment type="caution">
    <text evidence="2">The sequence shown here is derived from an EMBL/GenBank/DDBJ whole genome shotgun (WGS) entry which is preliminary data.</text>
</comment>
<dbReference type="RefSeq" id="WP_161037184.1">
    <property type="nucleotide sequence ID" value="NZ_WWCM01000001.1"/>
</dbReference>
<evidence type="ECO:0008006" key="4">
    <source>
        <dbReference type="Google" id="ProtNLM"/>
    </source>
</evidence>
<reference evidence="2 3" key="1">
    <citation type="submission" date="2019-12" db="EMBL/GenBank/DDBJ databases">
        <title>Novel species isolated from a subtropical stream in China.</title>
        <authorList>
            <person name="Lu H."/>
        </authorList>
    </citation>
    <scope>NUCLEOTIDE SEQUENCE [LARGE SCALE GENOMIC DNA]</scope>
    <source>
        <strain evidence="2 3">CY13W</strain>
    </source>
</reference>
<organism evidence="2 3">
    <name type="scientific">Duganella qianjiadongensis</name>
    <dbReference type="NCBI Taxonomy" id="2692176"/>
    <lineage>
        <taxon>Bacteria</taxon>
        <taxon>Pseudomonadati</taxon>
        <taxon>Pseudomonadota</taxon>
        <taxon>Betaproteobacteria</taxon>
        <taxon>Burkholderiales</taxon>
        <taxon>Oxalobacteraceae</taxon>
        <taxon>Telluria group</taxon>
        <taxon>Duganella</taxon>
    </lineage>
</organism>
<accession>A0ABW9VJF9</accession>
<gene>
    <name evidence="2" type="ORF">GTP27_00165</name>
</gene>
<feature type="signal peptide" evidence="1">
    <location>
        <begin position="1"/>
        <end position="22"/>
    </location>
</feature>
<proteinExistence type="predicted"/>
<evidence type="ECO:0000256" key="1">
    <source>
        <dbReference type="SAM" id="SignalP"/>
    </source>
</evidence>
<keyword evidence="3" id="KW-1185">Reference proteome</keyword>
<dbReference type="Proteomes" id="UP000478090">
    <property type="component" value="Unassembled WGS sequence"/>
</dbReference>
<evidence type="ECO:0000313" key="3">
    <source>
        <dbReference type="Proteomes" id="UP000478090"/>
    </source>
</evidence>
<name>A0ABW9VJF9_9BURK</name>
<dbReference type="EMBL" id="WWCM01000001">
    <property type="protein sequence ID" value="MYM37742.1"/>
    <property type="molecule type" value="Genomic_DNA"/>
</dbReference>
<protein>
    <recommendedName>
        <fullName evidence="4">DUF2059 domain-containing protein</fullName>
    </recommendedName>
</protein>